<reference evidence="7 8" key="1">
    <citation type="submission" date="2024-06" db="EMBL/GenBank/DDBJ databases">
        <authorList>
            <person name="Kraege A."/>
            <person name="Thomma B."/>
        </authorList>
    </citation>
    <scope>NUCLEOTIDE SEQUENCE [LARGE SCALE GENOMIC DNA]</scope>
</reference>
<evidence type="ECO:0000256" key="2">
    <source>
        <dbReference type="ARBA" id="ARBA00022771"/>
    </source>
</evidence>
<feature type="compositionally biased region" description="Polar residues" evidence="5">
    <location>
        <begin position="711"/>
        <end position="722"/>
    </location>
</feature>
<feature type="compositionally biased region" description="Polar residues" evidence="5">
    <location>
        <begin position="406"/>
        <end position="416"/>
    </location>
</feature>
<organism evidence="7 8">
    <name type="scientific">Coccomyxa viridis</name>
    <dbReference type="NCBI Taxonomy" id="1274662"/>
    <lineage>
        <taxon>Eukaryota</taxon>
        <taxon>Viridiplantae</taxon>
        <taxon>Chlorophyta</taxon>
        <taxon>core chlorophytes</taxon>
        <taxon>Trebouxiophyceae</taxon>
        <taxon>Trebouxiophyceae incertae sedis</taxon>
        <taxon>Coccomyxaceae</taxon>
        <taxon>Coccomyxa</taxon>
    </lineage>
</organism>
<accession>A0ABP1FVK8</accession>
<name>A0ABP1FVK8_9CHLO</name>
<feature type="compositionally biased region" description="Basic residues" evidence="5">
    <location>
        <begin position="435"/>
        <end position="445"/>
    </location>
</feature>
<dbReference type="PROSITE" id="PS50089">
    <property type="entry name" value="ZF_RING_2"/>
    <property type="match status" value="1"/>
</dbReference>
<keyword evidence="1" id="KW-0479">Metal-binding</keyword>
<keyword evidence="8" id="KW-1185">Reference proteome</keyword>
<proteinExistence type="predicted"/>
<dbReference type="PANTHER" id="PTHR46858:SF7">
    <property type="entry name" value="RING-TYPE DOMAIN-CONTAINING PROTEIN"/>
    <property type="match status" value="1"/>
</dbReference>
<evidence type="ECO:0000313" key="8">
    <source>
        <dbReference type="Proteomes" id="UP001497392"/>
    </source>
</evidence>
<feature type="domain" description="RING-type" evidence="6">
    <location>
        <begin position="739"/>
        <end position="778"/>
    </location>
</feature>
<feature type="region of interest" description="Disordered" evidence="5">
    <location>
        <begin position="353"/>
        <end position="622"/>
    </location>
</feature>
<keyword evidence="2 4" id="KW-0863">Zinc-finger</keyword>
<dbReference type="InterPro" id="IPR001841">
    <property type="entry name" value="Znf_RING"/>
</dbReference>
<dbReference type="Proteomes" id="UP001497392">
    <property type="component" value="Unassembled WGS sequence"/>
</dbReference>
<dbReference type="EMBL" id="CAXHTA020000008">
    <property type="protein sequence ID" value="CAL5223071.1"/>
    <property type="molecule type" value="Genomic_DNA"/>
</dbReference>
<feature type="compositionally biased region" description="Low complexity" evidence="5">
    <location>
        <begin position="446"/>
        <end position="455"/>
    </location>
</feature>
<comment type="caution">
    <text evidence="7">The sequence shown here is derived from an EMBL/GenBank/DDBJ whole genome shotgun (WGS) entry which is preliminary data.</text>
</comment>
<evidence type="ECO:0000256" key="1">
    <source>
        <dbReference type="ARBA" id="ARBA00022723"/>
    </source>
</evidence>
<evidence type="ECO:0000256" key="5">
    <source>
        <dbReference type="SAM" id="MobiDB-lite"/>
    </source>
</evidence>
<sequence length="789" mass="85076">MQGRYKASKSQLEFWLLKALTHLVDLRIYHGQDVGVTKAVNVLLPGFFQIPLIRLGSDKEHLLHLMRALRIGVRRQAVEAYALGKSLRAHLEDIVRYRGAGQHDVTHLIAILGDHVAMHMQETAACQEACTAWNGVERLYPDTGSKLVTLDAVVIAACLDHISFRDPAPAVITLAAHLMKLQIQVHKHIASVLKQSLPAFIKATWKRSGVYTRQPIVWTFYEAICTAAESITVDVAMAKRSHVSMCIMGVLGTDALAEDRYTVLLDRLMNIGSMNAASSPIVKAISQIQPGVQERVLWLHEWPYAFLKDPTPLSQVLGLIRNNERQFARKASDQGIPPEEHLCNMLLAVPGPATADSSAGSRQQPSRAEGGASAGSGSCKTAESTLSSDRAADVAADVGQGAQSKRPASQGGQSMPVQDGQEPKNDKTTAEKVEKKKAKKARQRAARAQASAQTAEAEETGSMDPGPAEGISSKAKLEDSAETPTAEQTPEAGHMISDPVCDDTNIPLAPQEPARSSEATASSRSSSLSPQPSLQLHNGMSHGQLDPDLPGLGALAQAADSAAQEEQPWQEVRTSRRKPVSQEAASKVGSCKTPKQGRGSPIGRAPTLASPECQTAMQESKEALLEPEKAAKVHLHTQPQHVAAEQLPHWLPALAGNKPQKPSQHAGLAPPQSIRPQPLPSKYETVQPGSSSSDPDEACMGFKDMPHPGFSSGTPSPEQSPTAALFKQEEDGRDEDHLCIVCWEELREVIFYHCMHMCTCQGCARDIMAAGALCPMCRASIQSTIKARF</sequence>
<feature type="compositionally biased region" description="Polar residues" evidence="5">
    <location>
        <begin position="355"/>
        <end position="365"/>
    </location>
</feature>
<dbReference type="PANTHER" id="PTHR46858">
    <property type="entry name" value="OS05G0521000 PROTEIN"/>
    <property type="match status" value="1"/>
</dbReference>
<feature type="region of interest" description="Disordered" evidence="5">
    <location>
        <begin position="653"/>
        <end position="722"/>
    </location>
</feature>
<feature type="compositionally biased region" description="Polar residues" evidence="5">
    <location>
        <begin position="379"/>
        <end position="388"/>
    </location>
</feature>
<dbReference type="SUPFAM" id="SSF57850">
    <property type="entry name" value="RING/U-box"/>
    <property type="match status" value="1"/>
</dbReference>
<feature type="compositionally biased region" description="Basic and acidic residues" evidence="5">
    <location>
        <begin position="421"/>
        <end position="434"/>
    </location>
</feature>
<dbReference type="Pfam" id="PF13920">
    <property type="entry name" value="zf-C3HC4_3"/>
    <property type="match status" value="1"/>
</dbReference>
<evidence type="ECO:0000256" key="3">
    <source>
        <dbReference type="ARBA" id="ARBA00022833"/>
    </source>
</evidence>
<gene>
    <name evidence="7" type="primary">g5529</name>
    <name evidence="7" type="ORF">VP750_LOCUS4730</name>
</gene>
<evidence type="ECO:0000256" key="4">
    <source>
        <dbReference type="PROSITE-ProRule" id="PRU00175"/>
    </source>
</evidence>
<protein>
    <submittedName>
        <fullName evidence="7">G5529 protein</fullName>
    </submittedName>
</protein>
<feature type="compositionally biased region" description="Low complexity" evidence="5">
    <location>
        <begin position="551"/>
        <end position="564"/>
    </location>
</feature>
<evidence type="ECO:0000259" key="6">
    <source>
        <dbReference type="PROSITE" id="PS50089"/>
    </source>
</evidence>
<evidence type="ECO:0000313" key="7">
    <source>
        <dbReference type="EMBL" id="CAL5223071.1"/>
    </source>
</evidence>
<feature type="compositionally biased region" description="Low complexity" evidence="5">
    <location>
        <begin position="393"/>
        <end position="403"/>
    </location>
</feature>
<keyword evidence="3" id="KW-0862">Zinc</keyword>
<dbReference type="Gene3D" id="3.30.40.10">
    <property type="entry name" value="Zinc/RING finger domain, C3HC4 (zinc finger)"/>
    <property type="match status" value="1"/>
</dbReference>
<dbReference type="InterPro" id="IPR013083">
    <property type="entry name" value="Znf_RING/FYVE/PHD"/>
</dbReference>
<feature type="compositionally biased region" description="Low complexity" evidence="5">
    <location>
        <begin position="366"/>
        <end position="378"/>
    </location>
</feature>
<feature type="compositionally biased region" description="Low complexity" evidence="5">
    <location>
        <begin position="512"/>
        <end position="536"/>
    </location>
</feature>